<evidence type="ECO:0000313" key="3">
    <source>
        <dbReference type="Proteomes" id="UP001525890"/>
    </source>
</evidence>
<protein>
    <submittedName>
        <fullName evidence="2">Uma2 family endonuclease</fullName>
    </submittedName>
</protein>
<dbReference type="InterPro" id="IPR011335">
    <property type="entry name" value="Restrct_endonuc-II-like"/>
</dbReference>
<dbReference type="PANTHER" id="PTHR36558">
    <property type="entry name" value="GLR1098 PROTEIN"/>
    <property type="match status" value="1"/>
</dbReference>
<keyword evidence="3" id="KW-1185">Reference proteome</keyword>
<feature type="domain" description="Putative restriction endonuclease" evidence="1">
    <location>
        <begin position="12"/>
        <end position="178"/>
    </location>
</feature>
<dbReference type="InterPro" id="IPR012296">
    <property type="entry name" value="Nuclease_put_TT1808"/>
</dbReference>
<dbReference type="SUPFAM" id="SSF52980">
    <property type="entry name" value="Restriction endonuclease-like"/>
    <property type="match status" value="1"/>
</dbReference>
<accession>A0ABT2MX06</accession>
<evidence type="ECO:0000313" key="2">
    <source>
        <dbReference type="EMBL" id="MCT7969283.1"/>
    </source>
</evidence>
<evidence type="ECO:0000259" key="1">
    <source>
        <dbReference type="Pfam" id="PF05685"/>
    </source>
</evidence>
<dbReference type="PANTHER" id="PTHR36558:SF1">
    <property type="entry name" value="RESTRICTION ENDONUCLEASE DOMAIN-CONTAINING PROTEIN-RELATED"/>
    <property type="match status" value="1"/>
</dbReference>
<sequence length="187" mass="21701">MSNQALKSVLTVEEYLHYEELSNIRHEYIKGQVYAMSGGSQEHDLISVNIITGLKNQLRGSGCRVFSGNMKVRIKQLDLFYYPDVSISCNPQDRQKYFLDSPCLIFEVLSPSTERIDRHEKLINYRELDSLQEYVLVSQTEKKVEVYRRGDRPCDWSLATFSQNDIVEFQSLGLQLSLSDIYDEVEL</sequence>
<dbReference type="InterPro" id="IPR008538">
    <property type="entry name" value="Uma2"/>
</dbReference>
<dbReference type="CDD" id="cd06260">
    <property type="entry name" value="DUF820-like"/>
    <property type="match status" value="1"/>
</dbReference>
<name>A0ABT2MX06_9CYAN</name>
<comment type="caution">
    <text evidence="2">The sequence shown here is derived from an EMBL/GenBank/DDBJ whole genome shotgun (WGS) entry which is preliminary data.</text>
</comment>
<keyword evidence="2" id="KW-0540">Nuclease</keyword>
<keyword evidence="2" id="KW-0378">Hydrolase</keyword>
<proteinExistence type="predicted"/>
<dbReference type="Pfam" id="PF05685">
    <property type="entry name" value="Uma2"/>
    <property type="match status" value="1"/>
</dbReference>
<dbReference type="EMBL" id="JAMXFF010000046">
    <property type="protein sequence ID" value="MCT7969283.1"/>
    <property type="molecule type" value="Genomic_DNA"/>
</dbReference>
<dbReference type="GO" id="GO:0004519">
    <property type="term" value="F:endonuclease activity"/>
    <property type="evidence" value="ECO:0007669"/>
    <property type="project" value="UniProtKB-KW"/>
</dbReference>
<reference evidence="2 3" key="1">
    <citation type="journal article" date="2022" name="Front. Microbiol.">
        <title>High genomic differentiation and limited gene flow indicate recent cryptic speciation within the genus Laspinema (cyanobacteria).</title>
        <authorList>
            <person name="Stanojkovic A."/>
            <person name="Skoupy S."/>
            <person name="Skaloud P."/>
            <person name="Dvorak P."/>
        </authorList>
    </citation>
    <scope>NUCLEOTIDE SEQUENCE [LARGE SCALE GENOMIC DNA]</scope>
    <source>
        <strain evidence="2 3">D2a</strain>
    </source>
</reference>
<dbReference type="Gene3D" id="3.90.1570.10">
    <property type="entry name" value="tt1808, chain A"/>
    <property type="match status" value="1"/>
</dbReference>
<dbReference type="Proteomes" id="UP001525890">
    <property type="component" value="Unassembled WGS sequence"/>
</dbReference>
<dbReference type="RefSeq" id="WP_368008756.1">
    <property type="nucleotide sequence ID" value="NZ_JAMXFF010000046.1"/>
</dbReference>
<organism evidence="2 3">
    <name type="scientific">Laspinema palackyanum D2a</name>
    <dbReference type="NCBI Taxonomy" id="2953684"/>
    <lineage>
        <taxon>Bacteria</taxon>
        <taxon>Bacillati</taxon>
        <taxon>Cyanobacteriota</taxon>
        <taxon>Cyanophyceae</taxon>
        <taxon>Oscillatoriophycideae</taxon>
        <taxon>Oscillatoriales</taxon>
        <taxon>Laspinemataceae</taxon>
        <taxon>Laspinema</taxon>
        <taxon>Laspinema palackyanum</taxon>
    </lineage>
</organism>
<gene>
    <name evidence="2" type="ORF">NG799_23485</name>
</gene>
<keyword evidence="2" id="KW-0255">Endonuclease</keyword>